<accession>A0A940P3L9</accession>
<keyword evidence="1 6" id="KW-0597">Phosphoprotein</keyword>
<keyword evidence="3" id="KW-0805">Transcription regulation</keyword>
<dbReference type="Pfam" id="PF00072">
    <property type="entry name" value="Response_reg"/>
    <property type="match status" value="1"/>
</dbReference>
<dbReference type="GO" id="GO:0000156">
    <property type="term" value="F:phosphorelay response regulator activity"/>
    <property type="evidence" value="ECO:0007669"/>
    <property type="project" value="TreeGrafter"/>
</dbReference>
<dbReference type="InterPro" id="IPR001789">
    <property type="entry name" value="Sig_transdc_resp-reg_receiver"/>
</dbReference>
<name>A0A940P3L9_9ENTE</name>
<dbReference type="InterPro" id="IPR011006">
    <property type="entry name" value="CheY-like_superfamily"/>
</dbReference>
<dbReference type="Gene3D" id="1.10.10.10">
    <property type="entry name" value="Winged helix-like DNA-binding domain superfamily/Winged helix DNA-binding domain"/>
    <property type="match status" value="1"/>
</dbReference>
<keyword evidence="11" id="KW-1185">Reference proteome</keyword>
<evidence type="ECO:0000313" key="10">
    <source>
        <dbReference type="EMBL" id="MBP1040909.1"/>
    </source>
</evidence>
<dbReference type="GO" id="GO:0032993">
    <property type="term" value="C:protein-DNA complex"/>
    <property type="evidence" value="ECO:0007669"/>
    <property type="project" value="TreeGrafter"/>
</dbReference>
<dbReference type="InterPro" id="IPR036388">
    <property type="entry name" value="WH-like_DNA-bd_sf"/>
</dbReference>
<dbReference type="EMBL" id="JAEEGA010000004">
    <property type="protein sequence ID" value="MBP1040909.1"/>
    <property type="molecule type" value="Genomic_DNA"/>
</dbReference>
<evidence type="ECO:0000259" key="8">
    <source>
        <dbReference type="PROSITE" id="PS50110"/>
    </source>
</evidence>
<evidence type="ECO:0000259" key="9">
    <source>
        <dbReference type="PROSITE" id="PS51755"/>
    </source>
</evidence>
<feature type="domain" description="Response regulatory" evidence="8">
    <location>
        <begin position="3"/>
        <end position="111"/>
    </location>
</feature>
<protein>
    <submittedName>
        <fullName evidence="10">Response regulator transcription factor</fullName>
    </submittedName>
</protein>
<feature type="domain" description="OmpR/PhoB-type" evidence="9">
    <location>
        <begin position="117"/>
        <end position="217"/>
    </location>
</feature>
<keyword evidence="2" id="KW-0902">Two-component regulatory system</keyword>
<dbReference type="CDD" id="cd00383">
    <property type="entry name" value="trans_reg_C"/>
    <property type="match status" value="1"/>
</dbReference>
<dbReference type="PANTHER" id="PTHR48111">
    <property type="entry name" value="REGULATOR OF RPOS"/>
    <property type="match status" value="1"/>
</dbReference>
<evidence type="ECO:0000256" key="6">
    <source>
        <dbReference type="PROSITE-ProRule" id="PRU00169"/>
    </source>
</evidence>
<evidence type="ECO:0000256" key="3">
    <source>
        <dbReference type="ARBA" id="ARBA00023015"/>
    </source>
</evidence>
<dbReference type="AlphaFoldDB" id="A0A940P3L9"/>
<dbReference type="PROSITE" id="PS51755">
    <property type="entry name" value="OMPR_PHOB"/>
    <property type="match status" value="1"/>
</dbReference>
<evidence type="ECO:0000256" key="2">
    <source>
        <dbReference type="ARBA" id="ARBA00023012"/>
    </source>
</evidence>
<evidence type="ECO:0000256" key="7">
    <source>
        <dbReference type="PROSITE-ProRule" id="PRU01091"/>
    </source>
</evidence>
<feature type="modified residue" description="4-aspartylphosphate" evidence="6">
    <location>
        <position position="51"/>
    </location>
</feature>
<gene>
    <name evidence="10" type="ORF">I6N95_07825</name>
</gene>
<dbReference type="Pfam" id="PF00486">
    <property type="entry name" value="Trans_reg_C"/>
    <property type="match status" value="1"/>
</dbReference>
<dbReference type="Gene3D" id="6.10.250.690">
    <property type="match status" value="1"/>
</dbReference>
<dbReference type="InterPro" id="IPR001867">
    <property type="entry name" value="OmpR/PhoB-type_DNA-bd"/>
</dbReference>
<feature type="DNA-binding region" description="OmpR/PhoB-type" evidence="7">
    <location>
        <begin position="117"/>
        <end position="217"/>
    </location>
</feature>
<dbReference type="SMART" id="SM00862">
    <property type="entry name" value="Trans_reg_C"/>
    <property type="match status" value="1"/>
</dbReference>
<proteinExistence type="predicted"/>
<dbReference type="PROSITE" id="PS50110">
    <property type="entry name" value="RESPONSE_REGULATORY"/>
    <property type="match status" value="1"/>
</dbReference>
<dbReference type="GO" id="GO:0006355">
    <property type="term" value="P:regulation of DNA-templated transcription"/>
    <property type="evidence" value="ECO:0007669"/>
    <property type="project" value="InterPro"/>
</dbReference>
<evidence type="ECO:0000256" key="1">
    <source>
        <dbReference type="ARBA" id="ARBA00022553"/>
    </source>
</evidence>
<evidence type="ECO:0000256" key="4">
    <source>
        <dbReference type="ARBA" id="ARBA00023125"/>
    </source>
</evidence>
<dbReference type="SMART" id="SM00448">
    <property type="entry name" value="REC"/>
    <property type="match status" value="1"/>
</dbReference>
<keyword evidence="5" id="KW-0804">Transcription</keyword>
<dbReference type="PANTHER" id="PTHR48111:SF1">
    <property type="entry name" value="TWO-COMPONENT RESPONSE REGULATOR ORR33"/>
    <property type="match status" value="1"/>
</dbReference>
<dbReference type="Proteomes" id="UP000674938">
    <property type="component" value="Unassembled WGS sequence"/>
</dbReference>
<organism evidence="10 11">
    <name type="scientific">Vagococcus allomyrinae</name>
    <dbReference type="NCBI Taxonomy" id="2794353"/>
    <lineage>
        <taxon>Bacteria</taxon>
        <taxon>Bacillati</taxon>
        <taxon>Bacillota</taxon>
        <taxon>Bacilli</taxon>
        <taxon>Lactobacillales</taxon>
        <taxon>Enterococcaceae</taxon>
        <taxon>Vagococcus</taxon>
    </lineage>
</organism>
<evidence type="ECO:0000313" key="11">
    <source>
        <dbReference type="Proteomes" id="UP000674938"/>
    </source>
</evidence>
<evidence type="ECO:0000256" key="5">
    <source>
        <dbReference type="ARBA" id="ARBA00023163"/>
    </source>
</evidence>
<dbReference type="Gene3D" id="3.40.50.2300">
    <property type="match status" value="1"/>
</dbReference>
<dbReference type="InterPro" id="IPR039420">
    <property type="entry name" value="WalR-like"/>
</dbReference>
<keyword evidence="4 7" id="KW-0238">DNA-binding</keyword>
<reference evidence="10" key="1">
    <citation type="submission" date="2020-12" db="EMBL/GenBank/DDBJ databases">
        <title>Vagococcus allomyrinae sp. nov. and Enterococcus lavae sp. nov., isolated from the larvae of Allomyrina dichotoma.</title>
        <authorList>
            <person name="Lee S.D."/>
        </authorList>
    </citation>
    <scope>NUCLEOTIDE SEQUENCE</scope>
    <source>
        <strain evidence="10">BWB3-3</strain>
    </source>
</reference>
<dbReference type="GO" id="GO:0005829">
    <property type="term" value="C:cytosol"/>
    <property type="evidence" value="ECO:0007669"/>
    <property type="project" value="TreeGrafter"/>
</dbReference>
<sequence length="219" mass="24792">MAKIGIVEDDPLLREALVIGLEQVGYQTVSGSTVKEGLAMMTEKLDLCILDINLPDGLGYEIGKKMLMPVIFLTARDEESDILHGYDLGAEDYIVKPFSLEVLKRRIKVILSRNQLAESYHYGELSLNFSEKQVYFQNELLKLTAKEYQLLLFLTSHEGQVLSKETLLRHIWDVNGDFVGDNTVSVTINRLKKKIELKAEGPDFIRNIFGMGYVFGSNQ</sequence>
<dbReference type="GO" id="GO:0000976">
    <property type="term" value="F:transcription cis-regulatory region binding"/>
    <property type="evidence" value="ECO:0007669"/>
    <property type="project" value="TreeGrafter"/>
</dbReference>
<dbReference type="SUPFAM" id="SSF52172">
    <property type="entry name" value="CheY-like"/>
    <property type="match status" value="1"/>
</dbReference>
<dbReference type="RefSeq" id="WP_209526426.1">
    <property type="nucleotide sequence ID" value="NZ_JAEEGA010000004.1"/>
</dbReference>
<comment type="caution">
    <text evidence="10">The sequence shown here is derived from an EMBL/GenBank/DDBJ whole genome shotgun (WGS) entry which is preliminary data.</text>
</comment>